<dbReference type="Proteomes" id="UP000076738">
    <property type="component" value="Unassembled WGS sequence"/>
</dbReference>
<dbReference type="Gene3D" id="3.80.10.10">
    <property type="entry name" value="Ribonuclease Inhibitor"/>
    <property type="match status" value="1"/>
</dbReference>
<dbReference type="STRING" id="1330018.A0A167IJB7"/>
<dbReference type="AlphaFoldDB" id="A0A167IJB7"/>
<dbReference type="InterPro" id="IPR032675">
    <property type="entry name" value="LRR_dom_sf"/>
</dbReference>
<reference evidence="1 2" key="1">
    <citation type="journal article" date="2016" name="Mol. Biol. Evol.">
        <title>Comparative Genomics of Early-Diverging Mushroom-Forming Fungi Provides Insights into the Origins of Lignocellulose Decay Capabilities.</title>
        <authorList>
            <person name="Nagy L.G."/>
            <person name="Riley R."/>
            <person name="Tritt A."/>
            <person name="Adam C."/>
            <person name="Daum C."/>
            <person name="Floudas D."/>
            <person name="Sun H."/>
            <person name="Yadav J.S."/>
            <person name="Pangilinan J."/>
            <person name="Larsson K.H."/>
            <person name="Matsuura K."/>
            <person name="Barry K."/>
            <person name="Labutti K."/>
            <person name="Kuo R."/>
            <person name="Ohm R.A."/>
            <person name="Bhattacharya S.S."/>
            <person name="Shirouzu T."/>
            <person name="Yoshinaga Y."/>
            <person name="Martin F.M."/>
            <person name="Grigoriev I.V."/>
            <person name="Hibbett D.S."/>
        </authorList>
    </citation>
    <scope>NUCLEOTIDE SEQUENCE [LARGE SCALE GENOMIC DNA]</scope>
    <source>
        <strain evidence="1 2">TUFC12733</strain>
    </source>
</reference>
<dbReference type="OrthoDB" id="2754780at2759"/>
<organism evidence="1 2">
    <name type="scientific">Calocera viscosa (strain TUFC12733)</name>
    <dbReference type="NCBI Taxonomy" id="1330018"/>
    <lineage>
        <taxon>Eukaryota</taxon>
        <taxon>Fungi</taxon>
        <taxon>Dikarya</taxon>
        <taxon>Basidiomycota</taxon>
        <taxon>Agaricomycotina</taxon>
        <taxon>Dacrymycetes</taxon>
        <taxon>Dacrymycetales</taxon>
        <taxon>Dacrymycetaceae</taxon>
        <taxon>Calocera</taxon>
    </lineage>
</organism>
<sequence length="567" mass="65074">MTEDRDCIIHAAQLREAVDAARLLVDKLSAVPPRRSVRSLLHQNDDHHMTLQTIYDLEDTMKSLLRNVNELRNRVLSPSTRLHDELLQEIFLHCSNSMVPRHRHSHDWKKFDPVILTTVCRRWRTVALNTAAVWSNLSIEPRTVLYDPLDPWRVPSGDGDVDFHIYRDGRYPAFLKRSKQAGLGLSLNLLNLPISNSHQLMDEVRQLGTKCGGINRLCLQTITSRDEITLESLKLVQQTVRDLKIRRVPTSRNPEAETHTMNGDSIFSNEWPRLQSLMLHTIGIPSRPTLPYVPLRHLRKMDLFVYPSTTDAGILNVLQLCSTTLEELFISWGWSVEGSSTPQMTRFPRLQHLRLNGFRDNFTVLWQHIWAPSLNKLELHSWDIQVDGQQHDFTPFLAALSKFVQKSHCPLEVVSLVEIPRSAWKEIVESTAAPTICSVTYGSRVDDLVLHQGLLDMLNTELPRLGNLEELISIEPQSSLLLQNILEFVQSRHRLHTRGAAVKPIRRVSIQGRQAEAAEERRECIRIQKELTELIEHIVVGQVTFDKPSKEWIFLEGGGDWIPGMYE</sequence>
<proteinExistence type="predicted"/>
<keyword evidence="2" id="KW-1185">Reference proteome</keyword>
<evidence type="ECO:0000313" key="1">
    <source>
        <dbReference type="EMBL" id="KZO92702.1"/>
    </source>
</evidence>
<protein>
    <submittedName>
        <fullName evidence="1">Uncharacterized protein</fullName>
    </submittedName>
</protein>
<name>A0A167IJB7_CALVF</name>
<dbReference type="EMBL" id="KV417308">
    <property type="protein sequence ID" value="KZO92702.1"/>
    <property type="molecule type" value="Genomic_DNA"/>
</dbReference>
<dbReference type="SUPFAM" id="SSF52047">
    <property type="entry name" value="RNI-like"/>
    <property type="match status" value="1"/>
</dbReference>
<gene>
    <name evidence="1" type="ORF">CALVIDRAFT_540776</name>
</gene>
<accession>A0A167IJB7</accession>
<evidence type="ECO:0000313" key="2">
    <source>
        <dbReference type="Proteomes" id="UP000076738"/>
    </source>
</evidence>